<proteinExistence type="predicted"/>
<name>A0ABQ6CUU0_9HYPH</name>
<gene>
    <name evidence="2" type="ORF">GCM10007874_57850</name>
</gene>
<feature type="compositionally biased region" description="Basic and acidic residues" evidence="1">
    <location>
        <begin position="19"/>
        <end position="29"/>
    </location>
</feature>
<evidence type="ECO:0000313" key="3">
    <source>
        <dbReference type="Proteomes" id="UP001156882"/>
    </source>
</evidence>
<organism evidence="2 3">
    <name type="scientific">Labrys miyagiensis</name>
    <dbReference type="NCBI Taxonomy" id="346912"/>
    <lineage>
        <taxon>Bacteria</taxon>
        <taxon>Pseudomonadati</taxon>
        <taxon>Pseudomonadota</taxon>
        <taxon>Alphaproteobacteria</taxon>
        <taxon>Hyphomicrobiales</taxon>
        <taxon>Xanthobacteraceae</taxon>
        <taxon>Labrys</taxon>
    </lineage>
</organism>
<evidence type="ECO:0000256" key="1">
    <source>
        <dbReference type="SAM" id="MobiDB-lite"/>
    </source>
</evidence>
<sequence>MAVCDRHSALLEKAQVPCRSEDRHSEQGRGGRGAPGTAGVSPALGTAARAGKEKAGETPAVPASVVTVSSAAFFPYREDTHSFCTEFA</sequence>
<feature type="region of interest" description="Disordered" evidence="1">
    <location>
        <begin position="15"/>
        <end position="61"/>
    </location>
</feature>
<protein>
    <submittedName>
        <fullName evidence="2">Uncharacterized protein</fullName>
    </submittedName>
</protein>
<evidence type="ECO:0000313" key="2">
    <source>
        <dbReference type="EMBL" id="GLS22765.1"/>
    </source>
</evidence>
<accession>A0ABQ6CUU0</accession>
<comment type="caution">
    <text evidence="2">The sequence shown here is derived from an EMBL/GenBank/DDBJ whole genome shotgun (WGS) entry which is preliminary data.</text>
</comment>
<dbReference type="Proteomes" id="UP001156882">
    <property type="component" value="Unassembled WGS sequence"/>
</dbReference>
<keyword evidence="3" id="KW-1185">Reference proteome</keyword>
<dbReference type="EMBL" id="BSPC01000066">
    <property type="protein sequence ID" value="GLS22765.1"/>
    <property type="molecule type" value="Genomic_DNA"/>
</dbReference>
<reference evidence="3" key="1">
    <citation type="journal article" date="2019" name="Int. J. Syst. Evol. Microbiol.">
        <title>The Global Catalogue of Microorganisms (GCM) 10K type strain sequencing project: providing services to taxonomists for standard genome sequencing and annotation.</title>
        <authorList>
            <consortium name="The Broad Institute Genomics Platform"/>
            <consortium name="The Broad Institute Genome Sequencing Center for Infectious Disease"/>
            <person name="Wu L."/>
            <person name="Ma J."/>
        </authorList>
    </citation>
    <scope>NUCLEOTIDE SEQUENCE [LARGE SCALE GENOMIC DNA]</scope>
    <source>
        <strain evidence="3">NBRC 101365</strain>
    </source>
</reference>